<accession>A0ACB8RXH4</accession>
<gene>
    <name evidence="1" type="ORF">FA95DRAFT_1031972</name>
</gene>
<sequence>MQRLGCPRAAPPCPPHHPPSDAHADGDADRWLNRATPLLLRTFTSRPHLSRSVRSIAIRCLPNRVELLRRCPHIALLHLVGNYPPPLAQECLDTLPALGLRPSVLVISASADRDLIYAALAALPSVRHVVMKHWGVGSFDLALPSASQLLSMTSRSSIDFSKLCVRPATVPATEIQFEDLNLKYLHFPENLTSIEQNVARSLRALATQTWPSSIVLGELTALESFVVGSLPYQSSRFTLPLTLLHFGFHAHYGTFGHESASIGQIVGKLFAALSEGALPILQIVSATRHGRSTKPPER</sequence>
<reference evidence="1" key="2">
    <citation type="journal article" date="2022" name="New Phytol.">
        <title>Evolutionary transition to the ectomycorrhizal habit in the genomes of a hyperdiverse lineage of mushroom-forming fungi.</title>
        <authorList>
            <person name="Looney B."/>
            <person name="Miyauchi S."/>
            <person name="Morin E."/>
            <person name="Drula E."/>
            <person name="Courty P.E."/>
            <person name="Kohler A."/>
            <person name="Kuo A."/>
            <person name="LaButti K."/>
            <person name="Pangilinan J."/>
            <person name="Lipzen A."/>
            <person name="Riley R."/>
            <person name="Andreopoulos W."/>
            <person name="He G."/>
            <person name="Johnson J."/>
            <person name="Nolan M."/>
            <person name="Tritt A."/>
            <person name="Barry K.W."/>
            <person name="Grigoriev I.V."/>
            <person name="Nagy L.G."/>
            <person name="Hibbett D."/>
            <person name="Henrissat B."/>
            <person name="Matheny P.B."/>
            <person name="Labbe J."/>
            <person name="Martin F.M."/>
        </authorList>
    </citation>
    <scope>NUCLEOTIDE SEQUENCE</scope>
    <source>
        <strain evidence="1">FP105234-sp</strain>
    </source>
</reference>
<comment type="caution">
    <text evidence="1">The sequence shown here is derived from an EMBL/GenBank/DDBJ whole genome shotgun (WGS) entry which is preliminary data.</text>
</comment>
<evidence type="ECO:0000313" key="1">
    <source>
        <dbReference type="EMBL" id="KAI0048522.1"/>
    </source>
</evidence>
<name>A0ACB8RXH4_9AGAM</name>
<organism evidence="1 2">
    <name type="scientific">Auriscalpium vulgare</name>
    <dbReference type="NCBI Taxonomy" id="40419"/>
    <lineage>
        <taxon>Eukaryota</taxon>
        <taxon>Fungi</taxon>
        <taxon>Dikarya</taxon>
        <taxon>Basidiomycota</taxon>
        <taxon>Agaricomycotina</taxon>
        <taxon>Agaricomycetes</taxon>
        <taxon>Russulales</taxon>
        <taxon>Auriscalpiaceae</taxon>
        <taxon>Auriscalpium</taxon>
    </lineage>
</organism>
<proteinExistence type="predicted"/>
<evidence type="ECO:0000313" key="2">
    <source>
        <dbReference type="Proteomes" id="UP000814033"/>
    </source>
</evidence>
<dbReference type="EMBL" id="MU275885">
    <property type="protein sequence ID" value="KAI0048522.1"/>
    <property type="molecule type" value="Genomic_DNA"/>
</dbReference>
<keyword evidence="2" id="KW-1185">Reference proteome</keyword>
<reference evidence="1" key="1">
    <citation type="submission" date="2021-02" db="EMBL/GenBank/DDBJ databases">
        <authorList>
            <consortium name="DOE Joint Genome Institute"/>
            <person name="Ahrendt S."/>
            <person name="Looney B.P."/>
            <person name="Miyauchi S."/>
            <person name="Morin E."/>
            <person name="Drula E."/>
            <person name="Courty P.E."/>
            <person name="Chicoki N."/>
            <person name="Fauchery L."/>
            <person name="Kohler A."/>
            <person name="Kuo A."/>
            <person name="Labutti K."/>
            <person name="Pangilinan J."/>
            <person name="Lipzen A."/>
            <person name="Riley R."/>
            <person name="Andreopoulos W."/>
            <person name="He G."/>
            <person name="Johnson J."/>
            <person name="Barry K.W."/>
            <person name="Grigoriev I.V."/>
            <person name="Nagy L."/>
            <person name="Hibbett D."/>
            <person name="Henrissat B."/>
            <person name="Matheny P.B."/>
            <person name="Labbe J."/>
            <person name="Martin F."/>
        </authorList>
    </citation>
    <scope>NUCLEOTIDE SEQUENCE</scope>
    <source>
        <strain evidence="1">FP105234-sp</strain>
    </source>
</reference>
<dbReference type="Proteomes" id="UP000814033">
    <property type="component" value="Unassembled WGS sequence"/>
</dbReference>
<protein>
    <submittedName>
        <fullName evidence="1">Uncharacterized protein</fullName>
    </submittedName>
</protein>